<feature type="domain" description="S1 motif" evidence="5">
    <location>
        <begin position="239"/>
        <end position="307"/>
    </location>
</feature>
<evidence type="ECO:0000256" key="2">
    <source>
        <dbReference type="ARBA" id="ARBA00022980"/>
    </source>
</evidence>
<keyword evidence="7" id="KW-1185">Reference proteome</keyword>
<protein>
    <submittedName>
        <fullName evidence="6">30S ribosomal protein S1</fullName>
    </submittedName>
</protein>
<feature type="domain" description="S1 motif" evidence="5">
    <location>
        <begin position="411"/>
        <end position="481"/>
    </location>
</feature>
<keyword evidence="2 6" id="KW-0689">Ribosomal protein</keyword>
<keyword evidence="3" id="KW-0687">Ribonucleoprotein</keyword>
<name>A0ABT8WEE7_9FLAO</name>
<dbReference type="InterPro" id="IPR035104">
    <property type="entry name" value="Ribosomal_protein_S1-like"/>
</dbReference>
<gene>
    <name evidence="6" type="primary">rpsA</name>
    <name evidence="6" type="ORF">Q4Q35_17020</name>
</gene>
<dbReference type="CDD" id="cd04465">
    <property type="entry name" value="S1_RPS1_repeat_ec2_hs2"/>
    <property type="match status" value="1"/>
</dbReference>
<evidence type="ECO:0000313" key="7">
    <source>
        <dbReference type="Proteomes" id="UP001176883"/>
    </source>
</evidence>
<dbReference type="PRINTS" id="PR00681">
    <property type="entry name" value="RIBOSOMALS1"/>
</dbReference>
<feature type="compositionally biased region" description="Basic and acidic residues" evidence="4">
    <location>
        <begin position="1"/>
        <end position="10"/>
    </location>
</feature>
<evidence type="ECO:0000259" key="5">
    <source>
        <dbReference type="PROSITE" id="PS50126"/>
    </source>
</evidence>
<organism evidence="6 7">
    <name type="scientific">Flavivirga aquimarina</name>
    <dbReference type="NCBI Taxonomy" id="2027862"/>
    <lineage>
        <taxon>Bacteria</taxon>
        <taxon>Pseudomonadati</taxon>
        <taxon>Bacteroidota</taxon>
        <taxon>Flavobacteriia</taxon>
        <taxon>Flavobacteriales</taxon>
        <taxon>Flavobacteriaceae</taxon>
        <taxon>Flavivirga</taxon>
    </lineage>
</organism>
<feature type="region of interest" description="Disordered" evidence="4">
    <location>
        <begin position="1"/>
        <end position="25"/>
    </location>
</feature>
<reference evidence="6" key="1">
    <citation type="submission" date="2023-07" db="EMBL/GenBank/DDBJ databases">
        <title>Two novel species in the genus Flavivirga.</title>
        <authorList>
            <person name="Kwon K."/>
        </authorList>
    </citation>
    <scope>NUCLEOTIDE SEQUENCE</scope>
    <source>
        <strain evidence="6">KCTC 52353</strain>
    </source>
</reference>
<dbReference type="EMBL" id="JAUOEK010000155">
    <property type="protein sequence ID" value="MDO5971511.1"/>
    <property type="molecule type" value="Genomic_DNA"/>
</dbReference>
<dbReference type="NCBIfam" id="NF004953">
    <property type="entry name" value="PRK06299.1-3"/>
    <property type="match status" value="1"/>
</dbReference>
<dbReference type="SUPFAM" id="SSF50249">
    <property type="entry name" value="Nucleic acid-binding proteins"/>
    <property type="match status" value="6"/>
</dbReference>
<dbReference type="InterPro" id="IPR003029">
    <property type="entry name" value="S1_domain"/>
</dbReference>
<evidence type="ECO:0000313" key="6">
    <source>
        <dbReference type="EMBL" id="MDO5971511.1"/>
    </source>
</evidence>
<dbReference type="RefSeq" id="WP_303279226.1">
    <property type="nucleotide sequence ID" value="NZ_JAUOEK010000155.1"/>
</dbReference>
<dbReference type="Proteomes" id="UP001176883">
    <property type="component" value="Unassembled WGS sequence"/>
</dbReference>
<feature type="domain" description="S1 motif" evidence="5">
    <location>
        <begin position="324"/>
        <end position="394"/>
    </location>
</feature>
<evidence type="ECO:0000256" key="4">
    <source>
        <dbReference type="SAM" id="MobiDB-lite"/>
    </source>
</evidence>
<dbReference type="PANTHER" id="PTHR10724:SF7">
    <property type="entry name" value="SMALL RIBOSOMAL SUBUNIT PROTEIN BS1C"/>
    <property type="match status" value="1"/>
</dbReference>
<proteinExistence type="inferred from homology"/>
<dbReference type="PROSITE" id="PS50126">
    <property type="entry name" value="S1"/>
    <property type="match status" value="6"/>
</dbReference>
<dbReference type="Gene3D" id="2.40.50.140">
    <property type="entry name" value="Nucleic acid-binding proteins"/>
    <property type="match status" value="6"/>
</dbReference>
<sequence length="610" mass="67884">MAEKAKKAEVETTEAPEAEAPVISEAKANPEKFLKEFNWHNYQEGIDEVDDKQLKEFEKLVAENFVDTLNDEVVEGTVVHISDRDAIIDINAKSEGVISLNEFRYNPSLAVGDKVEVLIDVREDATGQLVLSHRKARVIKAWDRVNAAHDSGEIVNGFVKCRTKGGMIVDVFGIEAFLPGSQIDVKPIRDYDQYVNKTMEFKVVKINHEFKNVVVSHKALIEADIEIQKKEIIGQLEKGQVLEGVVKNITSYGVFIDLGGVDGLVHITDLSWSRINHPNEIVELDQKLNVVILDFDENKSRIQLGLKQLSKHPWEALAEEVKVGDKVKGKVVVIADYGAFIEVADGVEGLIHVSEMSWSTHLRSAQDFVSVGDEVEAVILTLDREDRKMSLGIKQLTPDPWTDITGKYPLASKHTGIVRNFTNFGVFVELEEGIDGLIYISDLSWTKKIKHPSEFCAVGDKLDVIVLELDVEGRKLSLGHKQTTENPWDKYETEFALETVHKAAIAEIVDKGATVQFNEDIVAFVPSRHLEKEDGNKLKKGEEAEFKIIEFNKEFKRVVASHTAIFKAEEIKNVKAAAKKAASAAAEAKPTLGDANDALQALKDKMDGKG</sequence>
<dbReference type="SMART" id="SM00316">
    <property type="entry name" value="S1"/>
    <property type="match status" value="6"/>
</dbReference>
<dbReference type="InterPro" id="IPR012340">
    <property type="entry name" value="NA-bd_OB-fold"/>
</dbReference>
<dbReference type="CDD" id="cd05687">
    <property type="entry name" value="S1_RPS1_repeat_ec1_hs1"/>
    <property type="match status" value="1"/>
</dbReference>
<dbReference type="GO" id="GO:0005840">
    <property type="term" value="C:ribosome"/>
    <property type="evidence" value="ECO:0007669"/>
    <property type="project" value="UniProtKB-KW"/>
</dbReference>
<evidence type="ECO:0000256" key="1">
    <source>
        <dbReference type="ARBA" id="ARBA00006767"/>
    </source>
</evidence>
<comment type="similarity">
    <text evidence="1">Belongs to the bacterial ribosomal protein bS1 family.</text>
</comment>
<dbReference type="CDD" id="cd05688">
    <property type="entry name" value="S1_RPS1_repeat_ec3"/>
    <property type="match status" value="1"/>
</dbReference>
<dbReference type="InterPro" id="IPR050437">
    <property type="entry name" value="Ribos_protein_bS1-like"/>
</dbReference>
<evidence type="ECO:0000256" key="3">
    <source>
        <dbReference type="ARBA" id="ARBA00023274"/>
    </source>
</evidence>
<comment type="caution">
    <text evidence="6">The sequence shown here is derived from an EMBL/GenBank/DDBJ whole genome shotgun (WGS) entry which is preliminary data.</text>
</comment>
<feature type="domain" description="S1 motif" evidence="5">
    <location>
        <begin position="71"/>
        <end position="134"/>
    </location>
</feature>
<dbReference type="PANTHER" id="PTHR10724">
    <property type="entry name" value="30S RIBOSOMAL PROTEIN S1"/>
    <property type="match status" value="1"/>
</dbReference>
<feature type="domain" description="S1 motif" evidence="5">
    <location>
        <begin position="152"/>
        <end position="218"/>
    </location>
</feature>
<accession>A0ABT8WEE7</accession>
<feature type="domain" description="S1 motif" evidence="5">
    <location>
        <begin position="498"/>
        <end position="563"/>
    </location>
</feature>
<dbReference type="Pfam" id="PF00575">
    <property type="entry name" value="S1"/>
    <property type="match status" value="6"/>
</dbReference>